<feature type="compositionally biased region" description="Low complexity" evidence="1">
    <location>
        <begin position="47"/>
        <end position="59"/>
    </location>
</feature>
<comment type="caution">
    <text evidence="2">The sequence shown here is derived from an EMBL/GenBank/DDBJ whole genome shotgun (WGS) entry which is preliminary data.</text>
</comment>
<evidence type="ECO:0000313" key="2">
    <source>
        <dbReference type="EMBL" id="KAH1184901.1"/>
    </source>
</evidence>
<dbReference type="EMBL" id="JAHDVG010000464">
    <property type="protein sequence ID" value="KAH1184901.1"/>
    <property type="molecule type" value="Genomic_DNA"/>
</dbReference>
<name>A0A9D3XRS1_9SAUR</name>
<sequence length="118" mass="11769">MDHGLPHEICQGGAGLGTPQPGILLCSGLQLLVLAGLGRNGTSSSLAGTVAGAAPGAGSDPPPETSPQLQEAPQPAPFPAPITPQTYREQPLPVGAPICDVPANGARTRETSGHAPHF</sequence>
<organism evidence="2 3">
    <name type="scientific">Mauremys mutica</name>
    <name type="common">yellowpond turtle</name>
    <dbReference type="NCBI Taxonomy" id="74926"/>
    <lineage>
        <taxon>Eukaryota</taxon>
        <taxon>Metazoa</taxon>
        <taxon>Chordata</taxon>
        <taxon>Craniata</taxon>
        <taxon>Vertebrata</taxon>
        <taxon>Euteleostomi</taxon>
        <taxon>Archelosauria</taxon>
        <taxon>Testudinata</taxon>
        <taxon>Testudines</taxon>
        <taxon>Cryptodira</taxon>
        <taxon>Durocryptodira</taxon>
        <taxon>Testudinoidea</taxon>
        <taxon>Geoemydidae</taxon>
        <taxon>Geoemydinae</taxon>
        <taxon>Mauremys</taxon>
    </lineage>
</organism>
<evidence type="ECO:0000313" key="3">
    <source>
        <dbReference type="Proteomes" id="UP000827986"/>
    </source>
</evidence>
<keyword evidence="3" id="KW-1185">Reference proteome</keyword>
<dbReference type="Proteomes" id="UP000827986">
    <property type="component" value="Unassembled WGS sequence"/>
</dbReference>
<gene>
    <name evidence="2" type="ORF">KIL84_012842</name>
</gene>
<proteinExistence type="predicted"/>
<evidence type="ECO:0000256" key="1">
    <source>
        <dbReference type="SAM" id="MobiDB-lite"/>
    </source>
</evidence>
<protein>
    <submittedName>
        <fullName evidence="2">Uncharacterized protein</fullName>
    </submittedName>
</protein>
<accession>A0A9D3XRS1</accession>
<dbReference type="AlphaFoldDB" id="A0A9D3XRS1"/>
<feature type="region of interest" description="Disordered" evidence="1">
    <location>
        <begin position="43"/>
        <end position="118"/>
    </location>
</feature>
<reference evidence="2" key="1">
    <citation type="submission" date="2021-09" db="EMBL/GenBank/DDBJ databases">
        <title>The genome of Mauremys mutica provides insights into the evolution of semi-aquatic lifestyle.</title>
        <authorList>
            <person name="Gong S."/>
            <person name="Gao Y."/>
        </authorList>
    </citation>
    <scope>NUCLEOTIDE SEQUENCE</scope>
    <source>
        <strain evidence="2">MM-2020</strain>
        <tissue evidence="2">Muscle</tissue>
    </source>
</reference>